<dbReference type="Proteomes" id="UP000184485">
    <property type="component" value="Unassembled WGS sequence"/>
</dbReference>
<evidence type="ECO:0000313" key="3">
    <source>
        <dbReference type="EMBL" id="SHF55594.1"/>
    </source>
</evidence>
<dbReference type="EMBL" id="FQUP01000002">
    <property type="protein sequence ID" value="SHF55594.1"/>
    <property type="molecule type" value="Genomic_DNA"/>
</dbReference>
<dbReference type="InterPro" id="IPR029063">
    <property type="entry name" value="SAM-dependent_MTases_sf"/>
</dbReference>
<dbReference type="Pfam" id="PF06325">
    <property type="entry name" value="PrmA"/>
    <property type="match status" value="1"/>
</dbReference>
<keyword evidence="2" id="KW-0808">Transferase</keyword>
<gene>
    <name evidence="3" type="ORF">SAMN02745157_2394</name>
</gene>
<evidence type="ECO:0000256" key="2">
    <source>
        <dbReference type="ARBA" id="ARBA00022679"/>
    </source>
</evidence>
<dbReference type="PANTHER" id="PTHR43648">
    <property type="entry name" value="ELECTRON TRANSFER FLAVOPROTEIN BETA SUBUNIT LYSINE METHYLTRANSFERASE"/>
    <property type="match status" value="1"/>
</dbReference>
<accession>A0A1M5CLF5</accession>
<name>A0A1M5CLF5_9HYPH</name>
<dbReference type="PANTHER" id="PTHR43648:SF1">
    <property type="entry name" value="ELECTRON TRANSFER FLAVOPROTEIN BETA SUBUNIT LYSINE METHYLTRANSFERASE"/>
    <property type="match status" value="1"/>
</dbReference>
<dbReference type="OrthoDB" id="9794615at2"/>
<keyword evidence="4" id="KW-1185">Reference proteome</keyword>
<dbReference type="STRING" id="1122133.SAMN02745157_2394"/>
<dbReference type="Gene3D" id="3.40.50.150">
    <property type="entry name" value="Vaccinia Virus protein VP39"/>
    <property type="match status" value="1"/>
</dbReference>
<dbReference type="GO" id="GO:0016279">
    <property type="term" value="F:protein-lysine N-methyltransferase activity"/>
    <property type="evidence" value="ECO:0007669"/>
    <property type="project" value="TreeGrafter"/>
</dbReference>
<dbReference type="SUPFAM" id="SSF53335">
    <property type="entry name" value="S-adenosyl-L-methionine-dependent methyltransferases"/>
    <property type="match status" value="1"/>
</dbReference>
<reference evidence="3 4" key="1">
    <citation type="submission" date="2016-11" db="EMBL/GenBank/DDBJ databases">
        <authorList>
            <person name="Jaros S."/>
            <person name="Januszkiewicz K."/>
            <person name="Wedrychowicz H."/>
        </authorList>
    </citation>
    <scope>NUCLEOTIDE SEQUENCE [LARGE SCALE GENOMIC DNA]</scope>
    <source>
        <strain evidence="3 4">DSM 19436</strain>
    </source>
</reference>
<evidence type="ECO:0000313" key="4">
    <source>
        <dbReference type="Proteomes" id="UP000184485"/>
    </source>
</evidence>
<keyword evidence="1" id="KW-0489">Methyltransferase</keyword>
<sequence>MRFIQAETRLLPVPHVPEIRLWQADDATLLWQRSEDEIGVIGAALPFWAFAWAGGRGLARHVLDHPGLVRGRRVIDFAAGSGLVGIAAALAGASSVTSVEIDPFAIAAIALNAAANGVEVSPMIGDLVGSAVDADVMLCGDIFYDRAMTAAILPWLRELAASGVTVVVGDPGRSYRPGSGTILRAAITVPVEAALEDSDEKAVDILTILPA</sequence>
<dbReference type="AlphaFoldDB" id="A0A1M5CLF5"/>
<evidence type="ECO:0000256" key="1">
    <source>
        <dbReference type="ARBA" id="ARBA00022603"/>
    </source>
</evidence>
<proteinExistence type="predicted"/>
<dbReference type="GO" id="GO:0032259">
    <property type="term" value="P:methylation"/>
    <property type="evidence" value="ECO:0007669"/>
    <property type="project" value="UniProtKB-KW"/>
</dbReference>
<dbReference type="InterPro" id="IPR050078">
    <property type="entry name" value="Ribosomal_L11_MeTrfase_PrmA"/>
</dbReference>
<organism evidence="3 4">
    <name type="scientific">Kaistia soli DSM 19436</name>
    <dbReference type="NCBI Taxonomy" id="1122133"/>
    <lineage>
        <taxon>Bacteria</taxon>
        <taxon>Pseudomonadati</taxon>
        <taxon>Pseudomonadota</taxon>
        <taxon>Alphaproteobacteria</taxon>
        <taxon>Hyphomicrobiales</taxon>
        <taxon>Kaistiaceae</taxon>
        <taxon>Kaistia</taxon>
    </lineage>
</organism>
<protein>
    <submittedName>
        <fullName evidence="3">Predicted nicotinamide N-methyase</fullName>
    </submittedName>
</protein>